<protein>
    <submittedName>
        <fullName evidence="10">Variant surface glycoprotein 2288</fullName>
    </submittedName>
</protein>
<name>M4SRN7_9TRYP</name>
<evidence type="ECO:0000256" key="8">
    <source>
        <dbReference type="SAM" id="MobiDB-lite"/>
    </source>
</evidence>
<feature type="compositionally biased region" description="Basic and acidic residues" evidence="8">
    <location>
        <begin position="62"/>
        <end position="73"/>
    </location>
</feature>
<evidence type="ECO:0000256" key="1">
    <source>
        <dbReference type="ARBA" id="ARBA00002523"/>
    </source>
</evidence>
<accession>M4SRN7</accession>
<reference evidence="10" key="2">
    <citation type="journal article" date="2014" name="Mol. Biochem. Parasitol.">
        <title>Capturing the variant surface glycoprotein repertoire (the VSGnome) of Trypanosoma brucei Lister 427.</title>
        <authorList>
            <person name="Cross G.A."/>
            <person name="Kim H.S."/>
            <person name="Wickstead B."/>
        </authorList>
    </citation>
    <scope>NUCLEOTIDE SEQUENCE</scope>
    <source>
        <strain evidence="10">Lister 427</strain>
    </source>
</reference>
<keyword evidence="7" id="KW-0449">Lipoprotein</keyword>
<evidence type="ECO:0000256" key="7">
    <source>
        <dbReference type="ARBA" id="ARBA00023288"/>
    </source>
</evidence>
<proteinExistence type="predicted"/>
<keyword evidence="5" id="KW-0472">Membrane</keyword>
<dbReference type="Pfam" id="PF10659">
    <property type="entry name" value="Trypan_glycop_C"/>
    <property type="match status" value="1"/>
</dbReference>
<keyword evidence="3" id="KW-1003">Cell membrane</keyword>
<evidence type="ECO:0000313" key="10">
    <source>
        <dbReference type="EMBL" id="AGH58993.1"/>
    </source>
</evidence>
<comment type="subcellular location">
    <subcellularLocation>
        <location evidence="2">Cell membrane</location>
        <topology evidence="2">Lipid-anchor</topology>
        <topology evidence="2">GPI-anchor</topology>
    </subcellularLocation>
</comment>
<dbReference type="GO" id="GO:0098552">
    <property type="term" value="C:side of membrane"/>
    <property type="evidence" value="ECO:0007669"/>
    <property type="project" value="UniProtKB-KW"/>
</dbReference>
<reference evidence="10" key="1">
    <citation type="submission" date="2013-02" db="EMBL/GenBank/DDBJ databases">
        <authorList>
            <person name="Cross G.A.M."/>
            <person name="Kim H.-S."/>
            <person name="Wickstead B."/>
        </authorList>
    </citation>
    <scope>NUCLEOTIDE SEQUENCE</scope>
    <source>
        <strain evidence="10">Lister 427</strain>
    </source>
</reference>
<comment type="function">
    <text evidence="1">VSG forms a coat on the surface of the parasite. The trypanosome evades the immune response of the host by expressing a series of antigenically distinct VSGs from an estimated 1000 VSG genes.</text>
</comment>
<dbReference type="InterPro" id="IPR027446">
    <property type="entry name" value="VSG_C_dom_sf"/>
</dbReference>
<feature type="region of interest" description="Disordered" evidence="8">
    <location>
        <begin position="146"/>
        <end position="183"/>
    </location>
</feature>
<evidence type="ECO:0000259" key="9">
    <source>
        <dbReference type="Pfam" id="PF10659"/>
    </source>
</evidence>
<feature type="compositionally biased region" description="Basic and acidic residues" evidence="8">
    <location>
        <begin position="154"/>
        <end position="183"/>
    </location>
</feature>
<sequence length="213" mass="23226">VVASKAAHKLLEAVLVTQEPYKTGKSASKAAEEIIKTAAGNADTKTEEKILEKIKAQTVTRIEGDKTTTKPLKEAVSSDDERRTTLLDHLQHRKELDNLVAELEAANTEGQKAPQVPKPDDCKGKKGAECKDGCKEIAEKGEKKCVKDPNYTAKQEEGTKKGEKKEDKCPDQEKGGDCTDNCKWDGKECKDASIPVNKKFSLTVASIVLFVAI</sequence>
<dbReference type="SUPFAM" id="SSF58087">
    <property type="entry name" value="Variant surface glycoprotein (N-terminal domain)"/>
    <property type="match status" value="1"/>
</dbReference>
<feature type="non-terminal residue" evidence="10">
    <location>
        <position position="1"/>
    </location>
</feature>
<evidence type="ECO:0000256" key="4">
    <source>
        <dbReference type="ARBA" id="ARBA00022622"/>
    </source>
</evidence>
<keyword evidence="4" id="KW-0336">GPI-anchor</keyword>
<dbReference type="AlphaFoldDB" id="M4SRN7"/>
<evidence type="ECO:0000256" key="2">
    <source>
        <dbReference type="ARBA" id="ARBA00004609"/>
    </source>
</evidence>
<organism evidence="10">
    <name type="scientific">Trypanosoma brucei</name>
    <dbReference type="NCBI Taxonomy" id="5691"/>
    <lineage>
        <taxon>Eukaryota</taxon>
        <taxon>Discoba</taxon>
        <taxon>Euglenozoa</taxon>
        <taxon>Kinetoplastea</taxon>
        <taxon>Metakinetoplastina</taxon>
        <taxon>Trypanosomatida</taxon>
        <taxon>Trypanosomatidae</taxon>
        <taxon>Trypanosoma</taxon>
    </lineage>
</organism>
<evidence type="ECO:0000256" key="6">
    <source>
        <dbReference type="ARBA" id="ARBA00023180"/>
    </source>
</evidence>
<dbReference type="SUPFAM" id="SSF118251">
    <property type="entry name" value="Variant surface glycoprotein MITAT 1.2, VSG 221, C-terminal domain"/>
    <property type="match status" value="1"/>
</dbReference>
<feature type="domain" description="Trypanosome variant surface glycoprotein C-terminal" evidence="9">
    <location>
        <begin position="123"/>
        <end position="208"/>
    </location>
</feature>
<dbReference type="Gene3D" id="4.10.110.20">
    <property type="entry name" value="Variant surface glycoprotein MITAT 1.2, VSG 221, C-terminal domain"/>
    <property type="match status" value="1"/>
</dbReference>
<keyword evidence="6" id="KW-0325">Glycoprotein</keyword>
<dbReference type="EMBL" id="KC611562">
    <property type="protein sequence ID" value="AGH58993.1"/>
    <property type="molecule type" value="Genomic_DNA"/>
</dbReference>
<dbReference type="InterPro" id="IPR019609">
    <property type="entry name" value="Variant_surf_glycoprt_trypan_C"/>
</dbReference>
<dbReference type="GO" id="GO:0005886">
    <property type="term" value="C:plasma membrane"/>
    <property type="evidence" value="ECO:0007669"/>
    <property type="project" value="UniProtKB-SubCell"/>
</dbReference>
<evidence type="ECO:0000256" key="3">
    <source>
        <dbReference type="ARBA" id="ARBA00022475"/>
    </source>
</evidence>
<evidence type="ECO:0000256" key="5">
    <source>
        <dbReference type="ARBA" id="ARBA00023136"/>
    </source>
</evidence>
<feature type="region of interest" description="Disordered" evidence="8">
    <location>
        <begin position="62"/>
        <end position="81"/>
    </location>
</feature>